<feature type="modified residue" description="4-aspartylphosphate" evidence="1">
    <location>
        <position position="63"/>
    </location>
</feature>
<dbReference type="RefSeq" id="WP_093830413.1">
    <property type="nucleotide sequence ID" value="NZ_FOLQ01000010.1"/>
</dbReference>
<dbReference type="OrthoDB" id="7631574at2"/>
<dbReference type="InterPro" id="IPR011006">
    <property type="entry name" value="CheY-like_superfamily"/>
</dbReference>
<dbReference type="PROSITE" id="PS50110">
    <property type="entry name" value="RESPONSE_REGULATORY"/>
    <property type="match status" value="1"/>
</dbReference>
<dbReference type="EMBL" id="FOLQ01000010">
    <property type="protein sequence ID" value="SFE11243.1"/>
    <property type="molecule type" value="Genomic_DNA"/>
</dbReference>
<dbReference type="Pfam" id="PF00072">
    <property type="entry name" value="Response_reg"/>
    <property type="match status" value="1"/>
</dbReference>
<feature type="domain" description="Response regulatory" evidence="2">
    <location>
        <begin position="3"/>
        <end position="130"/>
    </location>
</feature>
<evidence type="ECO:0000256" key="1">
    <source>
        <dbReference type="PROSITE-ProRule" id="PRU00169"/>
    </source>
</evidence>
<dbReference type="SMART" id="SM00448">
    <property type="entry name" value="REC"/>
    <property type="match status" value="1"/>
</dbReference>
<protein>
    <submittedName>
        <fullName evidence="3">CheY chemotaxis protein or a CheY-like REC (Receiver) domain</fullName>
    </submittedName>
</protein>
<dbReference type="InterPro" id="IPR052893">
    <property type="entry name" value="TCS_response_regulator"/>
</dbReference>
<dbReference type="PANTHER" id="PTHR44520:SF1">
    <property type="entry name" value="TWO-COMPONENT SYSTEM REGULATORY PROTEIN"/>
    <property type="match status" value="1"/>
</dbReference>
<evidence type="ECO:0000313" key="3">
    <source>
        <dbReference type="EMBL" id="SFE11243.1"/>
    </source>
</evidence>
<dbReference type="AlphaFoldDB" id="A0A1I1XZK8"/>
<dbReference type="PANTHER" id="PTHR44520">
    <property type="entry name" value="RESPONSE REGULATOR RCP1-RELATED"/>
    <property type="match status" value="1"/>
</dbReference>
<dbReference type="SUPFAM" id="SSF52172">
    <property type="entry name" value="CheY-like"/>
    <property type="match status" value="1"/>
</dbReference>
<organism evidence="3 4">
    <name type="scientific">Spirosoma endophyticum</name>
    <dbReference type="NCBI Taxonomy" id="662367"/>
    <lineage>
        <taxon>Bacteria</taxon>
        <taxon>Pseudomonadati</taxon>
        <taxon>Bacteroidota</taxon>
        <taxon>Cytophagia</taxon>
        <taxon>Cytophagales</taxon>
        <taxon>Cytophagaceae</taxon>
        <taxon>Spirosoma</taxon>
    </lineage>
</organism>
<proteinExistence type="predicted"/>
<accession>A0A1I1XZK8</accession>
<keyword evidence="4" id="KW-1185">Reference proteome</keyword>
<dbReference type="Proteomes" id="UP000198598">
    <property type="component" value="Unassembled WGS sequence"/>
</dbReference>
<sequence length="143" mass="15991">MVDVLYIEDNADDADIFSRLIRKLNRTITYTIISNGSEAIDYLTGQGRYDQQANTLPKLLLLDLNLNGLSGIDVVHRARAIDKTRFLPIVVFSTSDNPKDVESAYEAGVNAYVVKPGSYVATGITIEQLCGFWLETNIRIDYK</sequence>
<evidence type="ECO:0000313" key="4">
    <source>
        <dbReference type="Proteomes" id="UP000198598"/>
    </source>
</evidence>
<dbReference type="GO" id="GO:0000160">
    <property type="term" value="P:phosphorelay signal transduction system"/>
    <property type="evidence" value="ECO:0007669"/>
    <property type="project" value="InterPro"/>
</dbReference>
<reference evidence="3 4" key="1">
    <citation type="submission" date="2016-10" db="EMBL/GenBank/DDBJ databases">
        <authorList>
            <person name="de Groot N.N."/>
        </authorList>
    </citation>
    <scope>NUCLEOTIDE SEQUENCE [LARGE SCALE GENOMIC DNA]</scope>
    <source>
        <strain evidence="3 4">DSM 26130</strain>
    </source>
</reference>
<dbReference type="Gene3D" id="3.40.50.2300">
    <property type="match status" value="1"/>
</dbReference>
<name>A0A1I1XZK8_9BACT</name>
<keyword evidence="1" id="KW-0597">Phosphoprotein</keyword>
<dbReference type="InterPro" id="IPR001789">
    <property type="entry name" value="Sig_transdc_resp-reg_receiver"/>
</dbReference>
<dbReference type="STRING" id="662367.SAMN05216167_110133"/>
<gene>
    <name evidence="3" type="ORF">SAMN05216167_110133</name>
</gene>
<evidence type="ECO:0000259" key="2">
    <source>
        <dbReference type="PROSITE" id="PS50110"/>
    </source>
</evidence>